<dbReference type="InterPro" id="IPR036890">
    <property type="entry name" value="HATPase_C_sf"/>
</dbReference>
<evidence type="ECO:0000313" key="3">
    <source>
        <dbReference type="Proteomes" id="UP000572680"/>
    </source>
</evidence>
<protein>
    <submittedName>
        <fullName evidence="2">Anti-sigma regulatory factor (Ser/Thr protein kinase)</fullName>
    </submittedName>
</protein>
<evidence type="ECO:0000313" key="2">
    <source>
        <dbReference type="EMBL" id="MBA8948749.1"/>
    </source>
</evidence>
<organism evidence="2 3">
    <name type="scientific">Actinomadura namibiensis</name>
    <dbReference type="NCBI Taxonomy" id="182080"/>
    <lineage>
        <taxon>Bacteria</taxon>
        <taxon>Bacillati</taxon>
        <taxon>Actinomycetota</taxon>
        <taxon>Actinomycetes</taxon>
        <taxon>Streptosporangiales</taxon>
        <taxon>Thermomonosporaceae</taxon>
        <taxon>Actinomadura</taxon>
    </lineage>
</organism>
<dbReference type="Gene3D" id="3.60.40.10">
    <property type="entry name" value="PPM-type phosphatase domain"/>
    <property type="match status" value="1"/>
</dbReference>
<dbReference type="EMBL" id="JACJIA010000001">
    <property type="protein sequence ID" value="MBA8948749.1"/>
    <property type="molecule type" value="Genomic_DNA"/>
</dbReference>
<dbReference type="RefSeq" id="WP_182841343.1">
    <property type="nucleotide sequence ID" value="NZ_JACJIA010000001.1"/>
</dbReference>
<sequence>MTTTATMMTTGRHVPVEDRSHLHAVRRAATRAAAEGGLSDRDTAACELAATELATNLIKHARGGHLLVNVLAPADARSPASVQLVAVDDGPGIPDVPGALADGHSTAGSLGVGLGTCRRAAADFDVYSPPGRGTAVLVRVGPPAAIPPVRVGGVLVPHPAETVSGDGWCVARRPSPAGEDLVIGLVDGLGHGPAAAAAAAPALTATAERGTPSAEWLAELDARLRSTRGAAVAVARIAPRERSEMVEFAGVGNIGAWLGAHPLLSRPGVVGAGRRVPPLRQDPAPWSGPDPLVMSTDGIGRYDLARYPAAQHRHPALLAALLWRDARRSHDDATAVVASHAPWRPW</sequence>
<dbReference type="AlphaFoldDB" id="A0A7W3QIS8"/>
<proteinExistence type="predicted"/>
<dbReference type="CDD" id="cd16934">
    <property type="entry name" value="HATPase_RsbT-like"/>
    <property type="match status" value="1"/>
</dbReference>
<evidence type="ECO:0000259" key="1">
    <source>
        <dbReference type="Pfam" id="PF13581"/>
    </source>
</evidence>
<dbReference type="InterPro" id="IPR003594">
    <property type="entry name" value="HATPase_dom"/>
</dbReference>
<dbReference type="SUPFAM" id="SSF81606">
    <property type="entry name" value="PP2C-like"/>
    <property type="match status" value="1"/>
</dbReference>
<dbReference type="InterPro" id="IPR036457">
    <property type="entry name" value="PPM-type-like_dom_sf"/>
</dbReference>
<dbReference type="PANTHER" id="PTHR35801">
    <property type="entry name" value="PHOSPHOSERINE PHOSPHATASE RSBX"/>
    <property type="match status" value="1"/>
</dbReference>
<dbReference type="Gene3D" id="3.30.565.10">
    <property type="entry name" value="Histidine kinase-like ATPase, C-terminal domain"/>
    <property type="match status" value="1"/>
</dbReference>
<keyword evidence="3" id="KW-1185">Reference proteome</keyword>
<reference evidence="2 3" key="1">
    <citation type="submission" date="2020-08" db="EMBL/GenBank/DDBJ databases">
        <title>Genomic Encyclopedia of Type Strains, Phase IV (KMG-IV): sequencing the most valuable type-strain genomes for metagenomic binning, comparative biology and taxonomic classification.</title>
        <authorList>
            <person name="Goeker M."/>
        </authorList>
    </citation>
    <scope>NUCLEOTIDE SEQUENCE [LARGE SCALE GENOMIC DNA]</scope>
    <source>
        <strain evidence="2 3">DSM 44197</strain>
    </source>
</reference>
<comment type="caution">
    <text evidence="2">The sequence shown here is derived from an EMBL/GenBank/DDBJ whole genome shotgun (WGS) entry which is preliminary data.</text>
</comment>
<accession>A0A7W3QIS8</accession>
<dbReference type="Proteomes" id="UP000572680">
    <property type="component" value="Unassembled WGS sequence"/>
</dbReference>
<dbReference type="InterPro" id="IPR039248">
    <property type="entry name" value="Ptase_RsbX"/>
</dbReference>
<dbReference type="Pfam" id="PF13581">
    <property type="entry name" value="HATPase_c_2"/>
    <property type="match status" value="1"/>
</dbReference>
<gene>
    <name evidence="2" type="ORF">HNR61_000347</name>
</gene>
<name>A0A7W3QIS8_ACTNM</name>
<feature type="domain" description="Histidine kinase/HSP90-like ATPase" evidence="1">
    <location>
        <begin position="19"/>
        <end position="137"/>
    </location>
</feature>
<dbReference type="SUPFAM" id="SSF55874">
    <property type="entry name" value="ATPase domain of HSP90 chaperone/DNA topoisomerase II/histidine kinase"/>
    <property type="match status" value="1"/>
</dbReference>
<dbReference type="PANTHER" id="PTHR35801:SF1">
    <property type="entry name" value="PHOSPHOSERINE PHOSPHATASE RSBX"/>
    <property type="match status" value="1"/>
</dbReference>